<sequence>MWPFRGCVHRKPRKAKAVPVTKPAAAINGQSAGVKESNDQEKKKVIPCRQCAKPCKGEVLKVQEDFFHVKCFRCCMCACSLSQGGFFIKEGKYYCHNDYQDNFGTKCHGCQQYLEGEVVTALGNTYHKYCFVCARCGHAFEGGEDISYDPEDDICMCLSCSETYLTPEEQESIPQEMQEPLQSETQEPLHSETQEPLHSASQLPHVTESQPSPSLPNGSSLPPGEKVTYNGKDVFCDSCSDDPDGPLISKKEITATLNGTSELERPRQSATPNIHCFNCGDIISQGQALVALDKHWHVWCFKCTVCKKVLSGEYMGRDGKPYCDRDYHRLYGIKCSLCEAYITGKVLEAGEMKYHPTCAKCCRCGNHFAEGEDMFIQGSEIWHPDCSKGFFNYSPAQIKEYALMYDYNRNKGSGVISDSPTKSSNSMNPQNPELCISYLPPDDDVPIYPHFGLKTPEPPSAPHFHTPGKLFKHGVMIIFSGLVFQSGPFRPRPKSAFDGLRPRMKPHKDQNLSSAIIKQAKFSAAQRPGPNEVPKVERPEWPGPPLPALVPRGNKSKSLNDLLDDSDRQRQEQIEKELEQVGDSALGKEIVRAELEKAGVENLDPRSASRTPSANKEPSVHPRYENSYYAGALYSRYSCPDDYLVPGVRGSTLPASMRYNSAEAYKKAGSLPASARYSPGYMSDHEGLSEGYISNGYDSGGEMSPGLAKMTEQQLRNLRISKGRSLPSMEHKKDRSSSPSQSSDTPVIYPLELLITTNYRLPKDVARNHLELHLSEDDFHRAFGMTHDQFLHLPRWKQVTLKKRALLF</sequence>
<dbReference type="InterPro" id="IPR036886">
    <property type="entry name" value="Villin_headpiece_dom_sf"/>
</dbReference>
<dbReference type="PROSITE" id="PS00478">
    <property type="entry name" value="LIM_DOMAIN_1"/>
    <property type="match status" value="3"/>
</dbReference>
<dbReference type="PANTHER" id="PTHR24213">
    <property type="entry name" value="ACTIN-BINDING LIM PROTEIN"/>
    <property type="match status" value="1"/>
</dbReference>
<organism evidence="8 9">
    <name type="scientific">Holothuria leucospilota</name>
    <name type="common">Black long sea cucumber</name>
    <name type="synonym">Mertensiothuria leucospilota</name>
    <dbReference type="NCBI Taxonomy" id="206669"/>
    <lineage>
        <taxon>Eukaryota</taxon>
        <taxon>Metazoa</taxon>
        <taxon>Echinodermata</taxon>
        <taxon>Eleutherozoa</taxon>
        <taxon>Echinozoa</taxon>
        <taxon>Holothuroidea</taxon>
        <taxon>Aspidochirotacea</taxon>
        <taxon>Aspidochirotida</taxon>
        <taxon>Holothuriidae</taxon>
        <taxon>Holothuria</taxon>
    </lineage>
</organism>
<keyword evidence="1 4" id="KW-0479">Metal-binding</keyword>
<feature type="domain" description="LIM zinc-binding" evidence="6">
    <location>
        <begin position="274"/>
        <end position="333"/>
    </location>
</feature>
<feature type="compositionally biased region" description="Low complexity" evidence="5">
    <location>
        <begin position="209"/>
        <end position="224"/>
    </location>
</feature>
<dbReference type="FunFam" id="2.10.110.10:FF:000055">
    <property type="entry name" value="Actin binding LIM protein 1"/>
    <property type="match status" value="1"/>
</dbReference>
<dbReference type="GO" id="GO:0046872">
    <property type="term" value="F:metal ion binding"/>
    <property type="evidence" value="ECO:0007669"/>
    <property type="project" value="UniProtKB-KW"/>
</dbReference>
<dbReference type="SUPFAM" id="SSF57716">
    <property type="entry name" value="Glucocorticoid receptor-like (DNA-binding domain)"/>
    <property type="match status" value="4"/>
</dbReference>
<comment type="caution">
    <text evidence="8">The sequence shown here is derived from an EMBL/GenBank/DDBJ whole genome shotgun (WGS) entry which is preliminary data.</text>
</comment>
<dbReference type="SMART" id="SM00153">
    <property type="entry name" value="VHP"/>
    <property type="match status" value="1"/>
</dbReference>
<evidence type="ECO:0000313" key="9">
    <source>
        <dbReference type="Proteomes" id="UP001152320"/>
    </source>
</evidence>
<dbReference type="InterPro" id="IPR051618">
    <property type="entry name" value="Actin-binding_LIM"/>
</dbReference>
<evidence type="ECO:0000313" key="8">
    <source>
        <dbReference type="EMBL" id="KAJ8026354.1"/>
    </source>
</evidence>
<dbReference type="AlphaFoldDB" id="A0A9Q0YSZ2"/>
<dbReference type="GO" id="GO:0030032">
    <property type="term" value="P:lamellipodium assembly"/>
    <property type="evidence" value="ECO:0007669"/>
    <property type="project" value="TreeGrafter"/>
</dbReference>
<feature type="domain" description="LIM zinc-binding" evidence="6">
    <location>
        <begin position="106"/>
        <end position="167"/>
    </location>
</feature>
<dbReference type="CDD" id="cd09327">
    <property type="entry name" value="LIM1_abLIM"/>
    <property type="match status" value="1"/>
</dbReference>
<name>A0A9Q0YSZ2_HOLLE</name>
<protein>
    <submittedName>
        <fullName evidence="8">Actin-binding LIM protein 1</fullName>
    </submittedName>
</protein>
<feature type="compositionally biased region" description="Polar residues" evidence="5">
    <location>
        <begin position="172"/>
        <end position="186"/>
    </location>
</feature>
<feature type="region of interest" description="Disordered" evidence="5">
    <location>
        <begin position="720"/>
        <end position="745"/>
    </location>
</feature>
<dbReference type="CDD" id="cd09330">
    <property type="entry name" value="LIM4_abLIM"/>
    <property type="match status" value="1"/>
</dbReference>
<dbReference type="GO" id="GO:0015629">
    <property type="term" value="C:actin cytoskeleton"/>
    <property type="evidence" value="ECO:0007669"/>
    <property type="project" value="TreeGrafter"/>
</dbReference>
<dbReference type="Gene3D" id="1.10.950.10">
    <property type="entry name" value="Villin headpiece domain"/>
    <property type="match status" value="1"/>
</dbReference>
<gene>
    <name evidence="8" type="ORF">HOLleu_34175</name>
</gene>
<dbReference type="Pfam" id="PF00412">
    <property type="entry name" value="LIM"/>
    <property type="match status" value="4"/>
</dbReference>
<evidence type="ECO:0000256" key="5">
    <source>
        <dbReference type="SAM" id="MobiDB-lite"/>
    </source>
</evidence>
<reference evidence="8" key="1">
    <citation type="submission" date="2021-10" db="EMBL/GenBank/DDBJ databases">
        <title>Tropical sea cucumber genome reveals ecological adaptation and Cuvierian tubules defense mechanism.</title>
        <authorList>
            <person name="Chen T."/>
        </authorList>
    </citation>
    <scope>NUCLEOTIDE SEQUENCE</scope>
    <source>
        <strain evidence="8">Nanhai2018</strain>
        <tissue evidence="8">Muscle</tissue>
    </source>
</reference>
<evidence type="ECO:0000259" key="6">
    <source>
        <dbReference type="PROSITE" id="PS50023"/>
    </source>
</evidence>
<dbReference type="SUPFAM" id="SSF47050">
    <property type="entry name" value="VHP, Villin headpiece domain"/>
    <property type="match status" value="1"/>
</dbReference>
<dbReference type="CDD" id="cd09329">
    <property type="entry name" value="LIM3_abLIM"/>
    <property type="match status" value="1"/>
</dbReference>
<dbReference type="GO" id="GO:0051015">
    <property type="term" value="F:actin filament binding"/>
    <property type="evidence" value="ECO:0007669"/>
    <property type="project" value="TreeGrafter"/>
</dbReference>
<dbReference type="FunFam" id="2.10.110.10:FF:000210">
    <property type="entry name" value="Actin-binding LIM protein family, member 3"/>
    <property type="match status" value="1"/>
</dbReference>
<dbReference type="InterPro" id="IPR003128">
    <property type="entry name" value="Villin_headpiece"/>
</dbReference>
<keyword evidence="9" id="KW-1185">Reference proteome</keyword>
<keyword evidence="2 4" id="KW-0862">Zinc</keyword>
<dbReference type="PROSITE" id="PS51089">
    <property type="entry name" value="HP"/>
    <property type="match status" value="1"/>
</dbReference>
<evidence type="ECO:0000256" key="4">
    <source>
        <dbReference type="PROSITE-ProRule" id="PRU00125"/>
    </source>
</evidence>
<proteinExistence type="predicted"/>
<dbReference type="SMART" id="SM00132">
    <property type="entry name" value="LIM"/>
    <property type="match status" value="4"/>
</dbReference>
<dbReference type="EMBL" id="JAIZAY010000017">
    <property type="protein sequence ID" value="KAJ8026354.1"/>
    <property type="molecule type" value="Genomic_DNA"/>
</dbReference>
<feature type="region of interest" description="Disordered" evidence="5">
    <location>
        <begin position="597"/>
        <end position="622"/>
    </location>
</feature>
<dbReference type="PANTHER" id="PTHR24213:SF9">
    <property type="entry name" value="UNCOORDINATED 115A, ISOFORM B-RELATED"/>
    <property type="match status" value="1"/>
</dbReference>
<dbReference type="GO" id="GO:0007010">
    <property type="term" value="P:cytoskeleton organization"/>
    <property type="evidence" value="ECO:0007669"/>
    <property type="project" value="InterPro"/>
</dbReference>
<feature type="domain" description="HP" evidence="7">
    <location>
        <begin position="743"/>
        <end position="808"/>
    </location>
</feature>
<dbReference type="OrthoDB" id="1746725at2759"/>
<dbReference type="PROSITE" id="PS50023">
    <property type="entry name" value="LIM_DOMAIN_2"/>
    <property type="match status" value="3"/>
</dbReference>
<dbReference type="Proteomes" id="UP001152320">
    <property type="component" value="Chromosome 17"/>
</dbReference>
<evidence type="ECO:0000256" key="2">
    <source>
        <dbReference type="ARBA" id="ARBA00022833"/>
    </source>
</evidence>
<feature type="compositionally biased region" description="Polar residues" evidence="5">
    <location>
        <begin position="196"/>
        <end position="208"/>
    </location>
</feature>
<feature type="region of interest" description="Disordered" evidence="5">
    <location>
        <begin position="168"/>
        <end position="224"/>
    </location>
</feature>
<feature type="region of interest" description="Disordered" evidence="5">
    <location>
        <begin position="491"/>
        <end position="562"/>
    </location>
</feature>
<dbReference type="InterPro" id="IPR001781">
    <property type="entry name" value="Znf_LIM"/>
</dbReference>
<feature type="domain" description="LIM zinc-binding" evidence="6">
    <location>
        <begin position="46"/>
        <end position="105"/>
    </location>
</feature>
<evidence type="ECO:0000256" key="3">
    <source>
        <dbReference type="ARBA" id="ARBA00023038"/>
    </source>
</evidence>
<evidence type="ECO:0000259" key="7">
    <source>
        <dbReference type="PROSITE" id="PS51089"/>
    </source>
</evidence>
<dbReference type="Pfam" id="PF02209">
    <property type="entry name" value="VHP"/>
    <property type="match status" value="1"/>
</dbReference>
<dbReference type="Gene3D" id="2.10.110.10">
    <property type="entry name" value="Cysteine Rich Protein"/>
    <property type="match status" value="4"/>
</dbReference>
<accession>A0A9Q0YSZ2</accession>
<evidence type="ECO:0000256" key="1">
    <source>
        <dbReference type="ARBA" id="ARBA00022723"/>
    </source>
</evidence>
<keyword evidence="3 4" id="KW-0440">LIM domain</keyword>